<keyword evidence="3" id="KW-0378">Hydrolase</keyword>
<dbReference type="EMBL" id="WNUR01001934">
    <property type="protein sequence ID" value="MDZ7544019.1"/>
    <property type="molecule type" value="Genomic_DNA"/>
</dbReference>
<dbReference type="GO" id="GO:0003677">
    <property type="term" value="F:DNA binding"/>
    <property type="evidence" value="ECO:0007669"/>
    <property type="project" value="UniProtKB-KW"/>
</dbReference>
<evidence type="ECO:0000313" key="9">
    <source>
        <dbReference type="EMBL" id="MDZ7544019.1"/>
    </source>
</evidence>
<keyword evidence="1" id="KW-0547">Nucleotide-binding</keyword>
<evidence type="ECO:0000256" key="4">
    <source>
        <dbReference type="ARBA" id="ARBA00022806"/>
    </source>
</evidence>
<evidence type="ECO:0000256" key="7">
    <source>
        <dbReference type="ARBA" id="ARBA00023204"/>
    </source>
</evidence>
<dbReference type="GO" id="GO:0004386">
    <property type="term" value="F:helicase activity"/>
    <property type="evidence" value="ECO:0007669"/>
    <property type="project" value="UniProtKB-KW"/>
</dbReference>
<evidence type="ECO:0000313" key="10">
    <source>
        <dbReference type="Proteomes" id="UP001288944"/>
    </source>
</evidence>
<accession>A0AAW9K9E3</accession>
<evidence type="ECO:0000256" key="6">
    <source>
        <dbReference type="ARBA" id="ARBA00023125"/>
    </source>
</evidence>
<evidence type="ECO:0000256" key="5">
    <source>
        <dbReference type="ARBA" id="ARBA00022840"/>
    </source>
</evidence>
<keyword evidence="7" id="KW-0234">DNA repair</keyword>
<name>A0AAW9K9E3_CLOPF</name>
<gene>
    <name evidence="9" type="ORF">GNF83_23230</name>
</gene>
<proteinExistence type="predicted"/>
<organism evidence="9 10">
    <name type="scientific">Clostridium perfringens</name>
    <dbReference type="NCBI Taxonomy" id="1502"/>
    <lineage>
        <taxon>Bacteria</taxon>
        <taxon>Bacillati</taxon>
        <taxon>Bacillota</taxon>
        <taxon>Clostridia</taxon>
        <taxon>Eubacteriales</taxon>
        <taxon>Clostridiaceae</taxon>
        <taxon>Clostridium</taxon>
    </lineage>
</organism>
<comment type="caution">
    <text evidence="9">The sequence shown here is derived from an EMBL/GenBank/DDBJ whole genome shotgun (WGS) entry which is preliminary data.</text>
</comment>
<dbReference type="GO" id="GO:0005524">
    <property type="term" value="F:ATP binding"/>
    <property type="evidence" value="ECO:0007669"/>
    <property type="project" value="UniProtKB-KW"/>
</dbReference>
<keyword evidence="5" id="KW-0067">ATP-binding</keyword>
<evidence type="ECO:0000256" key="1">
    <source>
        <dbReference type="ARBA" id="ARBA00022741"/>
    </source>
</evidence>
<dbReference type="Proteomes" id="UP001288944">
    <property type="component" value="Unassembled WGS sequence"/>
</dbReference>
<dbReference type="InterPro" id="IPR038726">
    <property type="entry name" value="PDDEXK_AddAB-type"/>
</dbReference>
<reference evidence="9" key="1">
    <citation type="submission" date="2019-11" db="EMBL/GenBank/DDBJ databases">
        <title>Characterization of Clostridium perfringens isolates from swine manure treated agricultural soils.</title>
        <authorList>
            <person name="Wushke S.T."/>
        </authorList>
    </citation>
    <scope>NUCLEOTIDE SEQUENCE</scope>
    <source>
        <strain evidence="9">X62</strain>
    </source>
</reference>
<dbReference type="AlphaFoldDB" id="A0AAW9K9E3"/>
<sequence length="106" mass="11490">MRALLTEHTGLKSAQQSLYAAYPLLQDGVKAAQARLAAIVSPYDGILDTSQYPIALPGAPGAASDAFSASKREQYARCPLHYYYQEVLGIRAKDVAVYDRTRGLNA</sequence>
<dbReference type="GO" id="GO:0006281">
    <property type="term" value="P:DNA repair"/>
    <property type="evidence" value="ECO:0007669"/>
    <property type="project" value="UniProtKB-KW"/>
</dbReference>
<dbReference type="Pfam" id="PF12705">
    <property type="entry name" value="PDDEXK_1"/>
    <property type="match status" value="1"/>
</dbReference>
<keyword evidence="4" id="KW-0347">Helicase</keyword>
<dbReference type="GO" id="GO:0016787">
    <property type="term" value="F:hydrolase activity"/>
    <property type="evidence" value="ECO:0007669"/>
    <property type="project" value="UniProtKB-KW"/>
</dbReference>
<feature type="non-terminal residue" evidence="9">
    <location>
        <position position="106"/>
    </location>
</feature>
<evidence type="ECO:0000259" key="8">
    <source>
        <dbReference type="Pfam" id="PF12705"/>
    </source>
</evidence>
<evidence type="ECO:0000256" key="2">
    <source>
        <dbReference type="ARBA" id="ARBA00022763"/>
    </source>
</evidence>
<keyword evidence="2" id="KW-0227">DNA damage</keyword>
<protein>
    <recommendedName>
        <fullName evidence="8">PD-(D/E)XK endonuclease-like domain-containing protein</fullName>
    </recommendedName>
</protein>
<keyword evidence="6" id="KW-0238">DNA-binding</keyword>
<evidence type="ECO:0000256" key="3">
    <source>
        <dbReference type="ARBA" id="ARBA00022801"/>
    </source>
</evidence>
<feature type="domain" description="PD-(D/E)XK endonuclease-like" evidence="8">
    <location>
        <begin position="67"/>
        <end position="103"/>
    </location>
</feature>